<accession>A0A918K2Z5</accession>
<evidence type="ECO:0000313" key="3">
    <source>
        <dbReference type="Proteomes" id="UP000626148"/>
    </source>
</evidence>
<sequence>MIKTLTLSNFHSFADEAIIDFSLGKKPTPSGYDIQVGEGRYNKAIAAVGANGSGKTQFLKPLAFLNWFVTQSFLSSDPDADIPCEPHRLNTGQPSRFELEFCLNGRDFRYELEILDNAVVFEALFEKTSTQFSYLFKREKVEQGYRFRQKGFPFPKAQAERIRGNASVLGAAHSYDVLEAKPYIEFFERIVTNVVSSGRRPFEHSRVFQVAEHLYKQPALLEKVSKAMCQFDLGLASVVIREGIGRDDNGKEQTLYVPFGMHSTEQGEQFELPFFQESSGTQSAFVLLEPILRTLQQGGIAVIDELDNDLHPHLVPYLLEWFEYEHTNPHQAQLIFTCHTPEVLNLLQKHQVYLVEKRNQRSEAWRLDEMTGLRADDNLYAKYMAGALGATPEL</sequence>
<dbReference type="GO" id="GO:0005524">
    <property type="term" value="F:ATP binding"/>
    <property type="evidence" value="ECO:0007669"/>
    <property type="project" value="InterPro"/>
</dbReference>
<dbReference type="GO" id="GO:0016887">
    <property type="term" value="F:ATP hydrolysis activity"/>
    <property type="evidence" value="ECO:0007669"/>
    <property type="project" value="InterPro"/>
</dbReference>
<reference evidence="2" key="2">
    <citation type="submission" date="2020-09" db="EMBL/GenBank/DDBJ databases">
        <authorList>
            <person name="Sun Q."/>
            <person name="Kim S."/>
        </authorList>
    </citation>
    <scope>NUCLEOTIDE SEQUENCE</scope>
    <source>
        <strain evidence="2">KCTC 22169</strain>
    </source>
</reference>
<dbReference type="Pfam" id="PF13304">
    <property type="entry name" value="AAA_21"/>
    <property type="match status" value="1"/>
</dbReference>
<dbReference type="EMBL" id="BMXR01000002">
    <property type="protein sequence ID" value="GGX46259.1"/>
    <property type="molecule type" value="Genomic_DNA"/>
</dbReference>
<feature type="domain" description="ATPase AAA-type core" evidence="1">
    <location>
        <begin position="48"/>
        <end position="345"/>
    </location>
</feature>
<protein>
    <recommendedName>
        <fullName evidence="1">ATPase AAA-type core domain-containing protein</fullName>
    </recommendedName>
</protein>
<gene>
    <name evidence="2" type="ORF">GCM10007392_11660</name>
</gene>
<dbReference type="InterPro" id="IPR027417">
    <property type="entry name" value="P-loop_NTPase"/>
</dbReference>
<organism evidence="2 3">
    <name type="scientific">Saccharospirillum salsuginis</name>
    <dbReference type="NCBI Taxonomy" id="418750"/>
    <lineage>
        <taxon>Bacteria</taxon>
        <taxon>Pseudomonadati</taxon>
        <taxon>Pseudomonadota</taxon>
        <taxon>Gammaproteobacteria</taxon>
        <taxon>Oceanospirillales</taxon>
        <taxon>Saccharospirillaceae</taxon>
        <taxon>Saccharospirillum</taxon>
    </lineage>
</organism>
<dbReference type="RefSeq" id="WP_189607543.1">
    <property type="nucleotide sequence ID" value="NZ_BMXR01000002.1"/>
</dbReference>
<name>A0A918K2Z5_9GAMM</name>
<proteinExistence type="predicted"/>
<dbReference type="AlphaFoldDB" id="A0A918K2Z5"/>
<dbReference type="InterPro" id="IPR003959">
    <property type="entry name" value="ATPase_AAA_core"/>
</dbReference>
<keyword evidence="3" id="KW-1185">Reference proteome</keyword>
<dbReference type="PANTHER" id="PTHR40396">
    <property type="entry name" value="ATPASE-LIKE PROTEIN"/>
    <property type="match status" value="1"/>
</dbReference>
<dbReference type="PANTHER" id="PTHR40396:SF1">
    <property type="entry name" value="ATPASE AAA-TYPE CORE DOMAIN-CONTAINING PROTEIN"/>
    <property type="match status" value="1"/>
</dbReference>
<dbReference type="SUPFAM" id="SSF52540">
    <property type="entry name" value="P-loop containing nucleoside triphosphate hydrolases"/>
    <property type="match status" value="1"/>
</dbReference>
<evidence type="ECO:0000259" key="1">
    <source>
        <dbReference type="Pfam" id="PF13304"/>
    </source>
</evidence>
<evidence type="ECO:0000313" key="2">
    <source>
        <dbReference type="EMBL" id="GGX46259.1"/>
    </source>
</evidence>
<dbReference type="Gene3D" id="3.40.50.300">
    <property type="entry name" value="P-loop containing nucleotide triphosphate hydrolases"/>
    <property type="match status" value="1"/>
</dbReference>
<reference evidence="2" key="1">
    <citation type="journal article" date="2014" name="Int. J. Syst. Evol. Microbiol.">
        <title>Complete genome sequence of Corynebacterium casei LMG S-19264T (=DSM 44701T), isolated from a smear-ripened cheese.</title>
        <authorList>
            <consortium name="US DOE Joint Genome Institute (JGI-PGF)"/>
            <person name="Walter F."/>
            <person name="Albersmeier A."/>
            <person name="Kalinowski J."/>
            <person name="Ruckert C."/>
        </authorList>
    </citation>
    <scope>NUCLEOTIDE SEQUENCE</scope>
    <source>
        <strain evidence="2">KCTC 22169</strain>
    </source>
</reference>
<dbReference type="Proteomes" id="UP000626148">
    <property type="component" value="Unassembled WGS sequence"/>
</dbReference>
<comment type="caution">
    <text evidence="2">The sequence shown here is derived from an EMBL/GenBank/DDBJ whole genome shotgun (WGS) entry which is preliminary data.</text>
</comment>